<dbReference type="GO" id="GO:0009897">
    <property type="term" value="C:external side of plasma membrane"/>
    <property type="evidence" value="ECO:0007669"/>
    <property type="project" value="Ensembl"/>
</dbReference>
<evidence type="ECO:0000313" key="21">
    <source>
        <dbReference type="Proteomes" id="UP000029965"/>
    </source>
</evidence>
<evidence type="ECO:0000256" key="4">
    <source>
        <dbReference type="ARBA" id="ARBA00022659"/>
    </source>
</evidence>
<evidence type="ECO:0000256" key="10">
    <source>
        <dbReference type="ARBA" id="ARBA00023136"/>
    </source>
</evidence>
<keyword evidence="4 15" id="KW-0768">Sushi</keyword>
<evidence type="ECO:0000256" key="16">
    <source>
        <dbReference type="SAM" id="MobiDB-lite"/>
    </source>
</evidence>
<reference evidence="20" key="3">
    <citation type="submission" date="2025-09" db="UniProtKB">
        <authorList>
            <consortium name="Ensembl"/>
        </authorList>
    </citation>
    <scope>IDENTIFICATION</scope>
</reference>
<keyword evidence="8" id="KW-0391">Immunity</keyword>
<evidence type="ECO:0000256" key="14">
    <source>
        <dbReference type="ARBA" id="ARBA00025938"/>
    </source>
</evidence>
<comment type="subunit">
    <text evidence="14">Non-covalent dimer of an alpha and a beta subunit. IL2R exists in 3 different forms: a high affinity dimer, an intermediate affinity monomer (beta subunit), and a low affinity monomer (alpha subunit). The high and intermediate affinity forms also associate with a gamma subunit.</text>
</comment>
<keyword evidence="5 17" id="KW-0812">Transmembrane</keyword>
<feature type="domain" description="Sushi" evidence="19">
    <location>
        <begin position="123"/>
        <end position="186"/>
    </location>
</feature>
<comment type="caution">
    <text evidence="15">Lacks conserved residue(s) required for the propagation of feature annotation.</text>
</comment>
<dbReference type="GO" id="GO:0042130">
    <property type="term" value="P:negative regulation of T cell proliferation"/>
    <property type="evidence" value="ECO:0007669"/>
    <property type="project" value="Ensembl"/>
</dbReference>
<dbReference type="Ensembl" id="ENSCSAT00000011670.1">
    <property type="protein sequence ID" value="ENSCSAP00000009735.1"/>
    <property type="gene ID" value="ENSCSAG00000013618.1"/>
</dbReference>
<proteinExistence type="predicted"/>
<keyword evidence="7" id="KW-0677">Repeat</keyword>
<dbReference type="FunFam" id="2.10.70.10:FF:000156">
    <property type="entry name" value="Interleukin-2 receptor subunit alpha"/>
    <property type="match status" value="1"/>
</dbReference>
<dbReference type="GeneTree" id="ENSGT00390000018872"/>
<dbReference type="EMBL" id="AQIB01160835">
    <property type="status" value="NOT_ANNOTATED_CDS"/>
    <property type="molecule type" value="Genomic_DNA"/>
</dbReference>
<feature type="signal peptide" evidence="18">
    <location>
        <begin position="1"/>
        <end position="26"/>
    </location>
</feature>
<dbReference type="FunFam" id="2.20.28.230:FF:000004">
    <property type="entry name" value="Interleukin-2 receptor subunit alpha"/>
    <property type="match status" value="1"/>
</dbReference>
<dbReference type="Pfam" id="PF00084">
    <property type="entry name" value="Sushi"/>
    <property type="match status" value="2"/>
</dbReference>
<feature type="chain" id="PRO_5002345445" description="Interleukin-2 receptor subunit alpha" evidence="18">
    <location>
        <begin position="27"/>
        <end position="274"/>
    </location>
</feature>
<comment type="subcellular location">
    <subcellularLocation>
        <location evidence="2">Membrane</location>
        <topology evidence="2">Single-pass type I membrane protein</topology>
    </subcellularLocation>
</comment>
<dbReference type="InterPro" id="IPR015486">
    <property type="entry name" value="IL-2_rcpt_alpha"/>
</dbReference>
<dbReference type="GO" id="GO:0002664">
    <property type="term" value="P:regulation of T cell tolerance induction"/>
    <property type="evidence" value="ECO:0007669"/>
    <property type="project" value="Ensembl"/>
</dbReference>
<keyword evidence="11 15" id="KW-1015">Disulfide bond</keyword>
<feature type="compositionally biased region" description="Polar residues" evidence="16">
    <location>
        <begin position="89"/>
        <end position="98"/>
    </location>
</feature>
<evidence type="ECO:0000256" key="15">
    <source>
        <dbReference type="PROSITE-ProRule" id="PRU00302"/>
    </source>
</evidence>
<dbReference type="GO" id="GO:0046013">
    <property type="term" value="P:regulation of T cell homeostatic proliferation"/>
    <property type="evidence" value="ECO:0007669"/>
    <property type="project" value="Ensembl"/>
</dbReference>
<dbReference type="GO" id="GO:0050728">
    <property type="term" value="P:negative regulation of inflammatory response"/>
    <property type="evidence" value="ECO:0007669"/>
    <property type="project" value="Ensembl"/>
</dbReference>
<evidence type="ECO:0000256" key="5">
    <source>
        <dbReference type="ARBA" id="ARBA00022692"/>
    </source>
</evidence>
<evidence type="ECO:0000256" key="9">
    <source>
        <dbReference type="ARBA" id="ARBA00022989"/>
    </source>
</evidence>
<dbReference type="GO" id="GO:0042104">
    <property type="term" value="P:positive regulation of activated T cell proliferation"/>
    <property type="evidence" value="ECO:0007669"/>
    <property type="project" value="Ensembl"/>
</dbReference>
<organism evidence="20 21">
    <name type="scientific">Chlorocebus sabaeus</name>
    <name type="common">Green monkey</name>
    <name type="synonym">Simia sabaea</name>
    <dbReference type="NCBI Taxonomy" id="60711"/>
    <lineage>
        <taxon>Eukaryota</taxon>
        <taxon>Metazoa</taxon>
        <taxon>Chordata</taxon>
        <taxon>Craniata</taxon>
        <taxon>Vertebrata</taxon>
        <taxon>Euteleostomi</taxon>
        <taxon>Mammalia</taxon>
        <taxon>Eutheria</taxon>
        <taxon>Euarchontoglires</taxon>
        <taxon>Primates</taxon>
        <taxon>Haplorrhini</taxon>
        <taxon>Catarrhini</taxon>
        <taxon>Cercopithecidae</taxon>
        <taxon>Cercopithecinae</taxon>
        <taxon>Chlorocebus</taxon>
    </lineage>
</organism>
<dbReference type="OMA" id="TILNCEC"/>
<keyword evidence="12" id="KW-0675">Receptor</keyword>
<dbReference type="GO" id="GO:0007219">
    <property type="term" value="P:Notch signaling pathway"/>
    <property type="evidence" value="ECO:0007669"/>
    <property type="project" value="Ensembl"/>
</dbReference>
<evidence type="ECO:0000313" key="20">
    <source>
        <dbReference type="Ensembl" id="ENSCSAP00000009735.1"/>
    </source>
</evidence>
<dbReference type="InterPro" id="IPR035976">
    <property type="entry name" value="Sushi/SCR/CCP_sf"/>
</dbReference>
<evidence type="ECO:0000256" key="12">
    <source>
        <dbReference type="ARBA" id="ARBA00023170"/>
    </source>
</evidence>
<dbReference type="GO" id="GO:2000561">
    <property type="term" value="P:regulation of CD4-positive, alpha-beta T cell proliferation"/>
    <property type="evidence" value="ECO:0007669"/>
    <property type="project" value="Ensembl"/>
</dbReference>
<dbReference type="PANTHER" id="PTHR10573">
    <property type="entry name" value="INTERLEUKIN-2 RECEPTOR ALPHA CHAIN"/>
    <property type="match status" value="1"/>
</dbReference>
<feature type="region of interest" description="Disordered" evidence="16">
    <location>
        <begin position="186"/>
        <end position="212"/>
    </location>
</feature>
<dbReference type="FunFam" id="2.20.28.230:FF:000003">
    <property type="entry name" value="Interleukin-2 receptor subunit alpha"/>
    <property type="match status" value="1"/>
</dbReference>
<dbReference type="GO" id="GO:0004911">
    <property type="term" value="F:interleukin-2 receptor activity"/>
    <property type="evidence" value="ECO:0007669"/>
    <property type="project" value="Ensembl"/>
</dbReference>
<feature type="region of interest" description="Disordered" evidence="16">
    <location>
        <begin position="89"/>
        <end position="109"/>
    </location>
</feature>
<dbReference type="STRING" id="60711.ENSCSAP00000009735"/>
<evidence type="ECO:0000256" key="11">
    <source>
        <dbReference type="ARBA" id="ARBA00023157"/>
    </source>
</evidence>
<evidence type="ECO:0000256" key="13">
    <source>
        <dbReference type="ARBA" id="ARBA00023180"/>
    </source>
</evidence>
<feature type="transmembrane region" description="Helical" evidence="17">
    <location>
        <begin position="239"/>
        <end position="261"/>
    </location>
</feature>
<dbReference type="GO" id="GO:0006924">
    <property type="term" value="P:activation-induced cell death of T cells"/>
    <property type="evidence" value="ECO:0007669"/>
    <property type="project" value="Ensembl"/>
</dbReference>
<gene>
    <name evidence="20" type="primary">IL2RA</name>
</gene>
<comment type="function">
    <text evidence="1">Receptor for interleukin-2. The receptor is involved in the regulation of immune tolerance by controlling regulatory T cells (TREGs) activity. TREGs suppress the activation and expansion of autoreactive T-cells.</text>
</comment>
<dbReference type="GO" id="GO:0006955">
    <property type="term" value="P:immune response"/>
    <property type="evidence" value="ECO:0007669"/>
    <property type="project" value="UniProtKB-ARBA"/>
</dbReference>
<dbReference type="Bgee" id="ENSCSAG00000013618">
    <property type="expression patterns" value="Expressed in blood"/>
</dbReference>
<evidence type="ECO:0000256" key="7">
    <source>
        <dbReference type="ARBA" id="ARBA00022737"/>
    </source>
</evidence>
<accession>A0A0D9RM96</accession>
<name>A0A0D9RM96_CHLSB</name>
<dbReference type="Gene3D" id="2.20.28.230">
    <property type="match status" value="3"/>
</dbReference>
<evidence type="ECO:0000256" key="17">
    <source>
        <dbReference type="SAM" id="Phobius"/>
    </source>
</evidence>
<dbReference type="SUPFAM" id="SSF57535">
    <property type="entry name" value="Complement control module/SCR domain"/>
    <property type="match status" value="2"/>
</dbReference>
<dbReference type="eggNOG" id="ENOG502SUAG">
    <property type="taxonomic scope" value="Eukaryota"/>
</dbReference>
<feature type="disulfide bond" evidence="15">
    <location>
        <begin position="125"/>
        <end position="168"/>
    </location>
</feature>
<keyword evidence="10 17" id="KW-0472">Membrane</keyword>
<dbReference type="GO" id="GO:0019976">
    <property type="term" value="F:interleukin-2 binding"/>
    <property type="evidence" value="ECO:0007669"/>
    <property type="project" value="Ensembl"/>
</dbReference>
<dbReference type="PANTHER" id="PTHR10573:SF0">
    <property type="entry name" value="INTERLEUKIN-2 RECEPTOR SUBUNIT ALPHA"/>
    <property type="match status" value="1"/>
</dbReference>
<evidence type="ECO:0000256" key="3">
    <source>
        <dbReference type="ARBA" id="ARBA00013445"/>
    </source>
</evidence>
<reference evidence="20 21" key="1">
    <citation type="submission" date="2014-03" db="EMBL/GenBank/DDBJ databases">
        <authorList>
            <person name="Warren W."/>
            <person name="Wilson R.K."/>
        </authorList>
    </citation>
    <scope>NUCLEOTIDE SEQUENCE</scope>
</reference>
<evidence type="ECO:0000256" key="1">
    <source>
        <dbReference type="ARBA" id="ARBA00002381"/>
    </source>
</evidence>
<keyword evidence="6 18" id="KW-0732">Signal</keyword>
<dbReference type="Proteomes" id="UP000029965">
    <property type="component" value="Chromosome 9"/>
</dbReference>
<dbReference type="AlphaFoldDB" id="A0A0D9RM96"/>
<evidence type="ECO:0000256" key="8">
    <source>
        <dbReference type="ARBA" id="ARBA00022859"/>
    </source>
</evidence>
<keyword evidence="21" id="KW-1185">Reference proteome</keyword>
<dbReference type="CDD" id="cd00033">
    <property type="entry name" value="CCP"/>
    <property type="match status" value="1"/>
</dbReference>
<reference evidence="20" key="2">
    <citation type="submission" date="2025-08" db="UniProtKB">
        <authorList>
            <consortium name="Ensembl"/>
        </authorList>
    </citation>
    <scope>IDENTIFICATION</scope>
</reference>
<evidence type="ECO:0000256" key="2">
    <source>
        <dbReference type="ARBA" id="ARBA00004479"/>
    </source>
</evidence>
<protein>
    <recommendedName>
        <fullName evidence="3">Interleukin-2 receptor subunit alpha</fullName>
    </recommendedName>
</protein>
<evidence type="ECO:0000256" key="18">
    <source>
        <dbReference type="SAM" id="SignalP"/>
    </source>
</evidence>
<dbReference type="InterPro" id="IPR000436">
    <property type="entry name" value="Sushi_SCR_CCP_dom"/>
</dbReference>
<evidence type="ECO:0000259" key="19">
    <source>
        <dbReference type="PROSITE" id="PS50923"/>
    </source>
</evidence>
<dbReference type="PROSITE" id="PS50923">
    <property type="entry name" value="SUSHI"/>
    <property type="match status" value="1"/>
</dbReference>
<dbReference type="FunFam" id="2.20.28.230:FF:000002">
    <property type="entry name" value="Interleukin-2 receptor subunit alpha"/>
    <property type="match status" value="1"/>
</dbReference>
<evidence type="ECO:0000256" key="6">
    <source>
        <dbReference type="ARBA" id="ARBA00022729"/>
    </source>
</evidence>
<keyword evidence="13" id="KW-0325">Glycoprotein</keyword>
<dbReference type="GO" id="GO:0006954">
    <property type="term" value="P:inflammatory response"/>
    <property type="evidence" value="ECO:0007669"/>
    <property type="project" value="TreeGrafter"/>
</dbReference>
<dbReference type="GO" id="GO:0050798">
    <property type="term" value="P:activated T cell proliferation"/>
    <property type="evidence" value="ECO:0007669"/>
    <property type="project" value="Ensembl"/>
</dbReference>
<sequence>IKYVSTCPGPLELLIVFFCFAELCDDDPPKITHATFKAVAYKEGTMLNCECKRGFRRIKSGSPYMLCTGNSSHSSWDNQCQCTSSAARNTTKQVTPQPEEQKERKTTEMQSQMQLADQVSLPGHCREPPPWENEATERIYHFVVGQTVSYQCIQGYRALHRGPAESVCKMTHGKTRWTQPQLICTGETEPSQFPGEEEPQASPDGLPESETSRLVTTTDFRIQTEVAATMETFIFTTEYQVAVAGCVFLLISVLLLSGLTWQRRQDWQKERPIH</sequence>
<keyword evidence="9 17" id="KW-1133">Transmembrane helix</keyword>
<dbReference type="SMART" id="SM00032">
    <property type="entry name" value="CCP"/>
    <property type="match status" value="2"/>
</dbReference>